<proteinExistence type="predicted"/>
<feature type="region of interest" description="Disordered" evidence="1">
    <location>
        <begin position="609"/>
        <end position="633"/>
    </location>
</feature>
<feature type="region of interest" description="Disordered" evidence="1">
    <location>
        <begin position="354"/>
        <end position="376"/>
    </location>
</feature>
<name>A0A250XFY4_9CHLO</name>
<feature type="compositionally biased region" description="Polar residues" evidence="1">
    <location>
        <begin position="1085"/>
        <end position="1104"/>
    </location>
</feature>
<comment type="caution">
    <text evidence="2">The sequence shown here is derived from an EMBL/GenBank/DDBJ whole genome shotgun (WGS) entry which is preliminary data.</text>
</comment>
<protein>
    <submittedName>
        <fullName evidence="2">Uncharacterized protein</fullName>
    </submittedName>
</protein>
<feature type="compositionally biased region" description="Polar residues" evidence="1">
    <location>
        <begin position="1373"/>
        <end position="1393"/>
    </location>
</feature>
<organism evidence="2 3">
    <name type="scientific">Chlamydomonas eustigma</name>
    <dbReference type="NCBI Taxonomy" id="1157962"/>
    <lineage>
        <taxon>Eukaryota</taxon>
        <taxon>Viridiplantae</taxon>
        <taxon>Chlorophyta</taxon>
        <taxon>core chlorophytes</taxon>
        <taxon>Chlorophyceae</taxon>
        <taxon>CS clade</taxon>
        <taxon>Chlamydomonadales</taxon>
        <taxon>Chlamydomonadaceae</taxon>
        <taxon>Chlamydomonas</taxon>
    </lineage>
</organism>
<dbReference type="OrthoDB" id="10693214at2759"/>
<feature type="compositionally biased region" description="Polar residues" evidence="1">
    <location>
        <begin position="580"/>
        <end position="590"/>
    </location>
</feature>
<evidence type="ECO:0000313" key="2">
    <source>
        <dbReference type="EMBL" id="GAX81832.1"/>
    </source>
</evidence>
<evidence type="ECO:0000256" key="1">
    <source>
        <dbReference type="SAM" id="MobiDB-lite"/>
    </source>
</evidence>
<feature type="region of interest" description="Disordered" evidence="1">
    <location>
        <begin position="1373"/>
        <end position="1414"/>
    </location>
</feature>
<accession>A0A250XFY4</accession>
<feature type="region of interest" description="Disordered" evidence="1">
    <location>
        <begin position="530"/>
        <end position="594"/>
    </location>
</feature>
<feature type="compositionally biased region" description="Polar residues" evidence="1">
    <location>
        <begin position="1819"/>
        <end position="1833"/>
    </location>
</feature>
<feature type="compositionally biased region" description="Polar residues" evidence="1">
    <location>
        <begin position="1997"/>
        <end position="2018"/>
    </location>
</feature>
<feature type="region of interest" description="Disordered" evidence="1">
    <location>
        <begin position="1241"/>
        <end position="1276"/>
    </location>
</feature>
<evidence type="ECO:0000313" key="3">
    <source>
        <dbReference type="Proteomes" id="UP000232323"/>
    </source>
</evidence>
<feature type="compositionally biased region" description="Low complexity" evidence="1">
    <location>
        <begin position="1066"/>
        <end position="1082"/>
    </location>
</feature>
<feature type="region of interest" description="Disordered" evidence="1">
    <location>
        <begin position="2191"/>
        <end position="2221"/>
    </location>
</feature>
<feature type="region of interest" description="Disordered" evidence="1">
    <location>
        <begin position="1980"/>
        <end position="2018"/>
    </location>
</feature>
<feature type="region of interest" description="Disordered" evidence="1">
    <location>
        <begin position="1640"/>
        <end position="1662"/>
    </location>
</feature>
<dbReference type="EMBL" id="BEGY01000071">
    <property type="protein sequence ID" value="GAX81832.1"/>
    <property type="molecule type" value="Genomic_DNA"/>
</dbReference>
<feature type="region of interest" description="Disordered" evidence="1">
    <location>
        <begin position="1202"/>
        <end position="1227"/>
    </location>
</feature>
<feature type="region of interest" description="Disordered" evidence="1">
    <location>
        <begin position="1813"/>
        <end position="1866"/>
    </location>
</feature>
<feature type="compositionally biased region" description="Polar residues" evidence="1">
    <location>
        <begin position="1215"/>
        <end position="1226"/>
    </location>
</feature>
<reference evidence="2 3" key="1">
    <citation type="submission" date="2017-08" db="EMBL/GenBank/DDBJ databases">
        <title>Acidophilic green algal genome provides insights into adaptation to an acidic environment.</title>
        <authorList>
            <person name="Hirooka S."/>
            <person name="Hirose Y."/>
            <person name="Kanesaki Y."/>
            <person name="Higuchi S."/>
            <person name="Fujiwara T."/>
            <person name="Onuma R."/>
            <person name="Era A."/>
            <person name="Ohbayashi R."/>
            <person name="Uzuka A."/>
            <person name="Nozaki H."/>
            <person name="Yoshikawa H."/>
            <person name="Miyagishima S.Y."/>
        </authorList>
    </citation>
    <scope>NUCLEOTIDE SEQUENCE [LARGE SCALE GENOMIC DNA]</scope>
    <source>
        <strain evidence="2 3">NIES-2499</strain>
    </source>
</reference>
<keyword evidence="3" id="KW-1185">Reference proteome</keyword>
<dbReference type="Proteomes" id="UP000232323">
    <property type="component" value="Unassembled WGS sequence"/>
</dbReference>
<gene>
    <name evidence="2" type="ORF">CEUSTIGMA_g9260.t1</name>
</gene>
<feature type="compositionally biased region" description="Polar residues" evidence="1">
    <location>
        <begin position="2195"/>
        <end position="2205"/>
    </location>
</feature>
<feature type="region of interest" description="Disordered" evidence="1">
    <location>
        <begin position="1066"/>
        <end position="1104"/>
    </location>
</feature>
<sequence>MSDTSTRTNAILKMLSIASTEASRLRTGAASSRDDDRAGDSLDLIEPFTPAEIAKPEVWNPCTEVSGERRASPVDKYDEQAATPRNILDSVLKAANGNVLAMLGDGHDLGAIQAAATCLITRMDRSLVMESSETSTMCRLDLNDKYTQCAVQTLALLPVVKASMQAGDAESLVSDWVVEGSNSGSTGFQSTHSGTQLSNTKSSCNLVRLLNNNDQTASMQLDQSSGDFLSGARHSTFILPPEVSVAQLNGHDSADGLSPASMQHHHVPLFQVSHYISPSSALTPIMPRPDVPQTSELTSVADGFMYQHTVPHVDTPFDITSEFNILTSSSFSQTASSLNKQSVQKDLLDEASGGWNLSATTAPSGHHQKSPSMELSLDDVEPTVRAPRSPQSGCDDNSFVLNRPASKQGLLLEGPTSGKSYISMDSGMLLGSPQHSLSRQQQQLFSKQMQSHRLKKSTFVCSTAHNGGQESVTQSATFSTTDDHPHAVGIMDQGTCSPSHTEDTLGSAMYFRLDLTESDSCSSSTCTATSGTAESRHVPGGTGCSSQPTFKGGSGLPSTRAINKKEKAVPAERGPLKSTLVRSSQASRGQQLRMETKQEVLERLKKVNEAFNRSHPGKETTSRHSAGNTKRRLPEGVHDINTVVADEAVKKPAVTEGSQTKAKTSRYLELISKVGRSQHLLMSRGGSPSSKAGTLQLYPIPYTQYPAKAGPQHYIHPPHYAANDVHHSSYYLTQDPQLRRQPTQQHDHYQGQQYYNDHVNNDSAADTFGRGCVRQYVEKECLQDSLVRPHLDNKSIATSSCEAGVGTREAAERPYHYDDSSNGSPRTSFFTLPSTAGTAGGYNCGQCTIDQPLRVPAGRPTNATCSGVRPAAAAAAPTATSSSSCDGRTSSSASLASKVQCLLASPPVAQQDDDRSTSHHAATCKSYKNKIVSTWGGPLYSPNSKHQHRHTAAVSTGATTMMHVVLPVQDSHMTCSAHHEHVPSKRAHHCSSTRRPAAAGGRVPPPAATHLITAGHPAAALAAMQRGGLQQGVPAAALAVATVVGRWGGVIAAPAVQLHQHRQQRRSGSAAAFARPAASSHQPPVVSTTTFSVKNHGSKRSSSAAAVMMTPKKCNTATATSSQPVASNKHYTGKHYTAVVELGAPNSSPWVVHRMQGKGKDSRWSSLAVVPGAPSAAAAETAAPAAATFSTAAVSLFSSPCHNGGGDASSRQKRTTSAGFKSTTPASSSCSVSVLKLSKMTSSPHKNITANRYGSSSHPHFLNESNGPSQKSSPVLCTSRNDGRQFAPSSEVVKKQVDFTTAQPGGVVLLPKSSSTALSIRSVHYEEEDLCTYQCEESETLVNSPSEPYQHLPAISRPSHSAATSRPDFSAIFQPSHSATSQPALSATSQHELQLQAPHSPASSSYGGHPSPWAVIMINENGRNDDDEAVQQLRRSCNRKSNYPQQHQHVHQHYDHNHNHRHNSSDCHPTEYIAHQCPADQTEDVKHYSAALLEETSDYSCSALCTADEDYESQQDRPVDSGRTRVMAAGLTPKDIKDAVNCSSGHLLPQPGDMTERDGDCDKSSNSIVMIMENHRGLLTMTPAADQVSTTMLLVAPKPTSIDPSLMMITCDGGPGTTNGIPADAMFTSSSTPVPPLEDITASDTTSHLTAHHKPSSTRQPEVSLSSALIQQTHSLPFQVGRYQEGIIMESDQQLLLQHQHLNNDDQEPEAQHGQQYDESPRTALPAIQDADNQEVIVEQSVKADSLTMLQLEEHQKQHQGRSCLLDCNEEEALDRAMQALEEELGLSPAIRSSETSNSVMDAMSHASVHHKRVGGGASSTTIQGSNYSSHTRAGSVGRGCNASARSHSKSARVSRPSRDSVDLPALPSAAPFINPPLSYRHLKQQHQLASMMYNSWDSQHQRATSQTTLSPASARNRAIIMPTATASASTANSSLFYSPRTATAVTSPRRLRPSSSLLGLTTPRAINSTMAHASAILLAGHHPPSPSRGHAAGGNNEVTVSDPTAPSGATLSAQQQQHVTVTDVMDPPDGPPKTPVAGGYASKLMALRSRINNNGHSPRTLHVHYHGGGGALNMVAAPLYHAGRSPDDGHIIGMEGTASTKLTSGWAVWGWRPRPSAVPAVQSLSHLEDGEVESGQVHYQGGVPGGQLQTQNENLEVMQRLSGSPSIQSSSTGIPHSLAEADAISSARYHGGPIQSSVRGSGLTSPFPVSIRRPSRTQTGHGAHFNFKKWFCMG</sequence>